<dbReference type="GO" id="GO:0005524">
    <property type="term" value="F:ATP binding"/>
    <property type="evidence" value="ECO:0007669"/>
    <property type="project" value="UniProtKB-KW"/>
</dbReference>
<evidence type="ECO:0000256" key="12">
    <source>
        <dbReference type="ARBA" id="ARBA00023012"/>
    </source>
</evidence>
<dbReference type="InterPro" id="IPR036097">
    <property type="entry name" value="HisK_dim/P_sf"/>
</dbReference>
<comment type="caution">
    <text evidence="17">The sequence shown here is derived from an EMBL/GenBank/DDBJ whole genome shotgun (WGS) entry which is preliminary data.</text>
</comment>
<evidence type="ECO:0000256" key="14">
    <source>
        <dbReference type="RuleBase" id="RU364088"/>
    </source>
</evidence>
<dbReference type="Pfam" id="PF00512">
    <property type="entry name" value="HisKA"/>
    <property type="match status" value="1"/>
</dbReference>
<evidence type="ECO:0000256" key="9">
    <source>
        <dbReference type="ARBA" id="ARBA00022777"/>
    </source>
</evidence>
<dbReference type="InterPro" id="IPR006290">
    <property type="entry name" value="CztS_silS_copS"/>
</dbReference>
<organism evidence="17">
    <name type="scientific">Herbaspirillum huttiense subsp. nephrolepidis</name>
    <dbReference type="NCBI Taxonomy" id="3075126"/>
    <lineage>
        <taxon>Bacteria</taxon>
        <taxon>Pseudomonadati</taxon>
        <taxon>Pseudomonadota</taxon>
        <taxon>Betaproteobacteria</taxon>
        <taxon>Burkholderiales</taxon>
        <taxon>Oxalobacteraceae</taxon>
        <taxon>Herbaspirillum</taxon>
    </lineage>
</organism>
<evidence type="ECO:0000256" key="10">
    <source>
        <dbReference type="ARBA" id="ARBA00022840"/>
    </source>
</evidence>
<dbReference type="InterPro" id="IPR003661">
    <property type="entry name" value="HisK_dim/P_dom"/>
</dbReference>
<name>A0AAE4K9J6_9BURK</name>
<feature type="domain" description="HAMP" evidence="16">
    <location>
        <begin position="183"/>
        <end position="236"/>
    </location>
</feature>
<proteinExistence type="predicted"/>
<dbReference type="CDD" id="cd00082">
    <property type="entry name" value="HisKA"/>
    <property type="match status" value="1"/>
</dbReference>
<dbReference type="RefSeq" id="WP_154134781.1">
    <property type="nucleotide sequence ID" value="NZ_JAVLSM010000030.1"/>
</dbReference>
<evidence type="ECO:0000256" key="5">
    <source>
        <dbReference type="ARBA" id="ARBA00022553"/>
    </source>
</evidence>
<evidence type="ECO:0000256" key="7">
    <source>
        <dbReference type="ARBA" id="ARBA00022692"/>
    </source>
</evidence>
<feature type="domain" description="Histidine kinase" evidence="15">
    <location>
        <begin position="244"/>
        <end position="458"/>
    </location>
</feature>
<dbReference type="SMART" id="SM00304">
    <property type="entry name" value="HAMP"/>
    <property type="match status" value="1"/>
</dbReference>
<feature type="transmembrane region" description="Helical" evidence="14">
    <location>
        <begin position="163"/>
        <end position="182"/>
    </location>
</feature>
<dbReference type="Pfam" id="PF21085">
    <property type="entry name" value="CusS"/>
    <property type="match status" value="1"/>
</dbReference>
<sequence length="462" mass="51126">MIRQRSLTVRLTALFALASTAVLVGLGLLIISTVAKHFTDQDELLLEKELQLIRMVVDERGANAINSTFGEALHNHPGFYVHISSSDGKALYSTLGESAEQVIAAARKATSSRSFAVAINGHQEFQAIKAPLRDDLSGGNLQVIVAVDTEMHDHFMRNFQTTLVIYIAGSALIVVLLSWWAARRGLSPLRAMSDKVQVISSHNFGERMQVETLPVEIADLAGKLNAMLERLQLDFNRITNFSTDIAHELRTPITNLLTQTDVVLTQHRSNDAYRDTLSSNAEELQRLARTISDMLFLAQTENGISLPSYEPLNMHDEITELFDFYDALAEEKDVRMNLVGEALIKGDRLMVRRALSNLISNAMRYTPPGGAIVVALLRSEDGTLVQVENNGPDIPVEHLPHLFDRFYRADKSRTKMDSDSAGLGLSITKAIMRAHQGDVSVVSAQGNTRFTLHFPRIAPRSA</sequence>
<evidence type="ECO:0000259" key="16">
    <source>
        <dbReference type="PROSITE" id="PS50885"/>
    </source>
</evidence>
<accession>A0AAE4K9J6</accession>
<dbReference type="InterPro" id="IPR003594">
    <property type="entry name" value="HATPase_dom"/>
</dbReference>
<dbReference type="FunFam" id="3.30.565.10:FF:000006">
    <property type="entry name" value="Sensor histidine kinase WalK"/>
    <property type="match status" value="1"/>
</dbReference>
<keyword evidence="13 14" id="KW-0472">Membrane</keyword>
<dbReference type="PROSITE" id="PS50885">
    <property type="entry name" value="HAMP"/>
    <property type="match status" value="1"/>
</dbReference>
<evidence type="ECO:0000256" key="13">
    <source>
        <dbReference type="ARBA" id="ARBA00023136"/>
    </source>
</evidence>
<evidence type="ECO:0000256" key="8">
    <source>
        <dbReference type="ARBA" id="ARBA00022741"/>
    </source>
</evidence>
<dbReference type="InterPro" id="IPR004358">
    <property type="entry name" value="Sig_transdc_His_kin-like_C"/>
</dbReference>
<dbReference type="PANTHER" id="PTHR45436:SF15">
    <property type="entry name" value="SENSOR HISTIDINE KINASE CUSS"/>
    <property type="match status" value="1"/>
</dbReference>
<dbReference type="InterPro" id="IPR003660">
    <property type="entry name" value="HAMP_dom"/>
</dbReference>
<evidence type="ECO:0000256" key="1">
    <source>
        <dbReference type="ARBA" id="ARBA00000085"/>
    </source>
</evidence>
<dbReference type="SMART" id="SM00387">
    <property type="entry name" value="HATPase_c"/>
    <property type="match status" value="1"/>
</dbReference>
<keyword evidence="12 14" id="KW-0902">Two-component regulatory system</keyword>
<dbReference type="PANTHER" id="PTHR45436">
    <property type="entry name" value="SENSOR HISTIDINE KINASE YKOH"/>
    <property type="match status" value="1"/>
</dbReference>
<evidence type="ECO:0000256" key="11">
    <source>
        <dbReference type="ARBA" id="ARBA00022989"/>
    </source>
</evidence>
<dbReference type="GO" id="GO:0005886">
    <property type="term" value="C:plasma membrane"/>
    <property type="evidence" value="ECO:0007669"/>
    <property type="project" value="UniProtKB-SubCell"/>
</dbReference>
<dbReference type="Pfam" id="PF00672">
    <property type="entry name" value="HAMP"/>
    <property type="match status" value="1"/>
</dbReference>
<evidence type="ECO:0000256" key="6">
    <source>
        <dbReference type="ARBA" id="ARBA00022679"/>
    </source>
</evidence>
<dbReference type="CDD" id="cd06225">
    <property type="entry name" value="HAMP"/>
    <property type="match status" value="1"/>
</dbReference>
<dbReference type="SUPFAM" id="SSF47384">
    <property type="entry name" value="Homodimeric domain of signal transducing histidine kinase"/>
    <property type="match status" value="1"/>
</dbReference>
<evidence type="ECO:0000259" key="15">
    <source>
        <dbReference type="PROSITE" id="PS50109"/>
    </source>
</evidence>
<evidence type="ECO:0000256" key="3">
    <source>
        <dbReference type="ARBA" id="ARBA00022475"/>
    </source>
</evidence>
<comment type="subcellular location">
    <subcellularLocation>
        <location evidence="2">Cell inner membrane</location>
        <topology evidence="2">Multi-pass membrane protein</topology>
    </subcellularLocation>
</comment>
<dbReference type="GO" id="GO:0000155">
    <property type="term" value="F:phosphorelay sensor kinase activity"/>
    <property type="evidence" value="ECO:0007669"/>
    <property type="project" value="InterPro"/>
</dbReference>
<feature type="transmembrane region" description="Helical" evidence="14">
    <location>
        <begin position="12"/>
        <end position="35"/>
    </location>
</feature>
<keyword evidence="4 14" id="KW-0997">Cell inner membrane</keyword>
<evidence type="ECO:0000313" key="17">
    <source>
        <dbReference type="EMBL" id="MDT0340799.1"/>
    </source>
</evidence>
<keyword evidence="6 14" id="KW-0808">Transferase</keyword>
<evidence type="ECO:0000256" key="2">
    <source>
        <dbReference type="ARBA" id="ARBA00004429"/>
    </source>
</evidence>
<dbReference type="Pfam" id="PF02518">
    <property type="entry name" value="HATPase_c"/>
    <property type="match status" value="1"/>
</dbReference>
<dbReference type="NCBIfam" id="TIGR01386">
    <property type="entry name" value="cztS_silS_copS"/>
    <property type="match status" value="1"/>
</dbReference>
<protein>
    <recommendedName>
        <fullName evidence="14">Sensor protein</fullName>
        <ecNumber evidence="14">2.7.13.3</ecNumber>
    </recommendedName>
</protein>
<dbReference type="InterPro" id="IPR005467">
    <property type="entry name" value="His_kinase_dom"/>
</dbReference>
<keyword evidence="11 14" id="KW-1133">Transmembrane helix</keyword>
<evidence type="ECO:0000256" key="4">
    <source>
        <dbReference type="ARBA" id="ARBA00022519"/>
    </source>
</evidence>
<dbReference type="EC" id="2.7.13.3" evidence="14"/>
<dbReference type="EMBL" id="JAVRAA010000028">
    <property type="protein sequence ID" value="MDT0340799.1"/>
    <property type="molecule type" value="Genomic_DNA"/>
</dbReference>
<dbReference type="PROSITE" id="PS50109">
    <property type="entry name" value="HIS_KIN"/>
    <property type="match status" value="1"/>
</dbReference>
<keyword evidence="8 14" id="KW-0547">Nucleotide-binding</keyword>
<keyword evidence="7 14" id="KW-0812">Transmembrane</keyword>
<dbReference type="AlphaFoldDB" id="A0AAE4K9J6"/>
<dbReference type="InterPro" id="IPR050428">
    <property type="entry name" value="TCS_sensor_his_kinase"/>
</dbReference>
<reference evidence="17" key="1">
    <citation type="submission" date="2023-02" db="EMBL/GenBank/DDBJ databases">
        <title>Description of Herbaspirillum huttiense subsp. nephrolepsisexaltata and Herbaspirillum huttiense subsp. lycopersicon.</title>
        <authorList>
            <person name="Poudel M."/>
            <person name="Sharma A."/>
            <person name="Goss E."/>
            <person name="Tapia J.H."/>
            <person name="Harmon C.M."/>
            <person name="Jones J.B."/>
        </authorList>
    </citation>
    <scope>NUCLEOTIDE SEQUENCE</scope>
    <source>
        <strain evidence="17">NC40101</strain>
    </source>
</reference>
<comment type="catalytic activity">
    <reaction evidence="1 14">
        <text>ATP + protein L-histidine = ADP + protein N-phospho-L-histidine.</text>
        <dbReference type="EC" id="2.7.13.3"/>
    </reaction>
</comment>
<dbReference type="Gene3D" id="3.30.565.10">
    <property type="entry name" value="Histidine kinase-like ATPase, C-terminal domain"/>
    <property type="match status" value="1"/>
</dbReference>
<dbReference type="Gene3D" id="1.10.287.130">
    <property type="match status" value="1"/>
</dbReference>
<keyword evidence="3 14" id="KW-1003">Cell membrane</keyword>
<dbReference type="SUPFAM" id="SSF55874">
    <property type="entry name" value="ATPase domain of HSP90 chaperone/DNA topoisomerase II/histidine kinase"/>
    <property type="match status" value="1"/>
</dbReference>
<keyword evidence="10 14" id="KW-0067">ATP-binding</keyword>
<dbReference type="InterPro" id="IPR048590">
    <property type="entry name" value="CusS-like_sensor"/>
</dbReference>
<gene>
    <name evidence="17" type="ORF">RJN63_28480</name>
</gene>
<dbReference type="PRINTS" id="PR00344">
    <property type="entry name" value="BCTRLSENSOR"/>
</dbReference>
<dbReference type="InterPro" id="IPR036890">
    <property type="entry name" value="HATPase_C_sf"/>
</dbReference>
<keyword evidence="5" id="KW-0597">Phosphoprotein</keyword>
<dbReference type="SMART" id="SM00388">
    <property type="entry name" value="HisKA"/>
    <property type="match status" value="1"/>
</dbReference>
<keyword evidence="9 14" id="KW-0418">Kinase</keyword>
<comment type="function">
    <text evidence="14">Member of a two-component regulatory system.</text>
</comment>
<dbReference type="Gene3D" id="6.10.340.10">
    <property type="match status" value="1"/>
</dbReference>